<dbReference type="InterPro" id="IPR036629">
    <property type="entry name" value="YjbJ_sf"/>
</dbReference>
<feature type="region of interest" description="Disordered" evidence="2">
    <location>
        <begin position="1"/>
        <end position="56"/>
    </location>
</feature>
<dbReference type="SUPFAM" id="SSF69047">
    <property type="entry name" value="Hypothetical protein YjbJ"/>
    <property type="match status" value="1"/>
</dbReference>
<evidence type="ECO:0000259" key="3">
    <source>
        <dbReference type="Pfam" id="PF05532"/>
    </source>
</evidence>
<accession>A0A6J7GK94</accession>
<gene>
    <name evidence="4" type="ORF">UFOPK3609_00504</name>
</gene>
<reference evidence="4" key="1">
    <citation type="submission" date="2020-05" db="EMBL/GenBank/DDBJ databases">
        <authorList>
            <person name="Chiriac C."/>
            <person name="Salcher M."/>
            <person name="Ghai R."/>
            <person name="Kavagutti S V."/>
        </authorList>
    </citation>
    <scope>NUCLEOTIDE SEQUENCE</scope>
</reference>
<organism evidence="4">
    <name type="scientific">freshwater metagenome</name>
    <dbReference type="NCBI Taxonomy" id="449393"/>
    <lineage>
        <taxon>unclassified sequences</taxon>
        <taxon>metagenomes</taxon>
        <taxon>ecological metagenomes</taxon>
    </lineage>
</organism>
<evidence type="ECO:0000313" key="4">
    <source>
        <dbReference type="EMBL" id="CAB4905305.1"/>
    </source>
</evidence>
<dbReference type="AlphaFoldDB" id="A0A6J7GK94"/>
<feature type="compositionally biased region" description="Basic and acidic residues" evidence="2">
    <location>
        <begin position="1"/>
        <end position="13"/>
    </location>
</feature>
<evidence type="ECO:0000256" key="1">
    <source>
        <dbReference type="ARBA" id="ARBA00009129"/>
    </source>
</evidence>
<feature type="domain" description="CsbD-like" evidence="3">
    <location>
        <begin position="5"/>
        <end position="56"/>
    </location>
</feature>
<evidence type="ECO:0000256" key="2">
    <source>
        <dbReference type="SAM" id="MobiDB-lite"/>
    </source>
</evidence>
<comment type="similarity">
    <text evidence="1">Belongs to the UPF0337 (CsbD) family.</text>
</comment>
<protein>
    <submittedName>
        <fullName evidence="4">Unannotated protein</fullName>
    </submittedName>
</protein>
<proteinExistence type="inferred from homology"/>
<dbReference type="Pfam" id="PF05532">
    <property type="entry name" value="CsbD"/>
    <property type="match status" value="1"/>
</dbReference>
<dbReference type="EMBL" id="CAFBMQ010000051">
    <property type="protein sequence ID" value="CAB4905305.1"/>
    <property type="molecule type" value="Genomic_DNA"/>
</dbReference>
<name>A0A6J7GK94_9ZZZZ</name>
<dbReference type="InterPro" id="IPR008462">
    <property type="entry name" value="CsbD"/>
</dbReference>
<dbReference type="Gene3D" id="1.10.1470.10">
    <property type="entry name" value="YjbJ"/>
    <property type="match status" value="1"/>
</dbReference>
<sequence>MSAVDKIKNKAEELLGQGKEATGEATGNRDLQAEGQKDQASGNAKQAGEKVKDIFK</sequence>
<feature type="compositionally biased region" description="Basic and acidic residues" evidence="2">
    <location>
        <begin position="47"/>
        <end position="56"/>
    </location>
</feature>